<gene>
    <name evidence="8" type="primary">LOC115821462</name>
</gene>
<evidence type="ECO:0000256" key="4">
    <source>
        <dbReference type="SAM" id="MobiDB-lite"/>
    </source>
</evidence>
<evidence type="ECO:0000256" key="2">
    <source>
        <dbReference type="ARBA" id="ARBA00023157"/>
    </source>
</evidence>
<name>A0A6J2WA71_CHACN</name>
<evidence type="ECO:0000256" key="3">
    <source>
        <dbReference type="PROSITE-ProRule" id="PRU00121"/>
    </source>
</evidence>
<feature type="transmembrane region" description="Helical" evidence="5">
    <location>
        <begin position="140"/>
        <end position="166"/>
    </location>
</feature>
<dbReference type="PRINTS" id="PR00018">
    <property type="entry name" value="KRINGLE"/>
</dbReference>
<feature type="region of interest" description="Disordered" evidence="4">
    <location>
        <begin position="196"/>
        <end position="246"/>
    </location>
</feature>
<dbReference type="InterPro" id="IPR018056">
    <property type="entry name" value="Kringle_CS"/>
</dbReference>
<dbReference type="InterPro" id="IPR013806">
    <property type="entry name" value="Kringle-like"/>
</dbReference>
<comment type="caution">
    <text evidence="3">Lacks conserved residue(s) required for the propagation of feature annotation.</text>
</comment>
<keyword evidence="1 3" id="KW-0420">Kringle</keyword>
<keyword evidence="5" id="KW-0812">Transmembrane</keyword>
<evidence type="ECO:0000256" key="1">
    <source>
        <dbReference type="ARBA" id="ARBA00022572"/>
    </source>
</evidence>
<proteinExistence type="predicted"/>
<dbReference type="GeneID" id="115821462"/>
<keyword evidence="5" id="KW-1133">Transmembrane helix</keyword>
<feature type="domain" description="Kringle" evidence="6">
    <location>
        <begin position="3"/>
        <end position="83"/>
    </location>
</feature>
<evidence type="ECO:0000313" key="8">
    <source>
        <dbReference type="RefSeq" id="XP_030641148.1"/>
    </source>
</evidence>
<evidence type="ECO:0000259" key="6">
    <source>
        <dbReference type="PROSITE" id="PS50070"/>
    </source>
</evidence>
<dbReference type="SUPFAM" id="SSF57440">
    <property type="entry name" value="Kringle-like"/>
    <property type="match status" value="1"/>
</dbReference>
<keyword evidence="5" id="KW-0472">Membrane</keyword>
<dbReference type="PROSITE" id="PS50070">
    <property type="entry name" value="KRINGLE_2"/>
    <property type="match status" value="1"/>
</dbReference>
<keyword evidence="7" id="KW-1185">Reference proteome</keyword>
<sequence length="246" mass="26886">MHDCSQTNGTQYYGKQMTSSTGERCLNWLNLHRDHNLTTDLGSDAGLWDHNYCRSLDGSVRPWCYVDAGGGDIERQDCGIDPCQDQVPFPGTVTEGWSRDTQTEPVDTLPVQGETVAVKPDSGISRHVHVRPKKKKDLGALGYVLGILLMAIIVFLGSGITVGYFYKRGLKLRQQQEQRAYEQEMQRMQLPMSAFSNPACDLSDECTPDVADRDTPPGTGGEPKQEGADTGDGSDAPKKEADSSGA</sequence>
<reference evidence="8" key="1">
    <citation type="submission" date="2025-08" db="UniProtKB">
        <authorList>
            <consortium name="RefSeq"/>
        </authorList>
    </citation>
    <scope>IDENTIFICATION</scope>
</reference>
<dbReference type="InterPro" id="IPR038178">
    <property type="entry name" value="Kringle_sf"/>
</dbReference>
<protein>
    <submittedName>
        <fullName evidence="8">Phosphoinositide-3-kinase-interacting protein 1-like</fullName>
    </submittedName>
</protein>
<feature type="compositionally biased region" description="Basic and acidic residues" evidence="4">
    <location>
        <begin position="235"/>
        <end position="246"/>
    </location>
</feature>
<dbReference type="PROSITE" id="PS00021">
    <property type="entry name" value="KRINGLE_1"/>
    <property type="match status" value="1"/>
</dbReference>
<evidence type="ECO:0000256" key="5">
    <source>
        <dbReference type="SAM" id="Phobius"/>
    </source>
</evidence>
<dbReference type="Pfam" id="PF00051">
    <property type="entry name" value="Kringle"/>
    <property type="match status" value="1"/>
</dbReference>
<evidence type="ECO:0000313" key="7">
    <source>
        <dbReference type="Proteomes" id="UP000504632"/>
    </source>
</evidence>
<organism evidence="7 8">
    <name type="scientific">Chanos chanos</name>
    <name type="common">Milkfish</name>
    <name type="synonym">Mugil chanos</name>
    <dbReference type="NCBI Taxonomy" id="29144"/>
    <lineage>
        <taxon>Eukaryota</taxon>
        <taxon>Metazoa</taxon>
        <taxon>Chordata</taxon>
        <taxon>Craniata</taxon>
        <taxon>Vertebrata</taxon>
        <taxon>Euteleostomi</taxon>
        <taxon>Actinopterygii</taxon>
        <taxon>Neopterygii</taxon>
        <taxon>Teleostei</taxon>
        <taxon>Ostariophysi</taxon>
        <taxon>Gonorynchiformes</taxon>
        <taxon>Chanidae</taxon>
        <taxon>Chanos</taxon>
    </lineage>
</organism>
<dbReference type="Gene3D" id="2.40.20.10">
    <property type="entry name" value="Plasminogen Kringle 4"/>
    <property type="match status" value="1"/>
</dbReference>
<feature type="disulfide bond" evidence="3">
    <location>
        <begin position="25"/>
        <end position="64"/>
    </location>
</feature>
<dbReference type="AlphaFoldDB" id="A0A6J2WA71"/>
<dbReference type="OrthoDB" id="9893972at2759"/>
<dbReference type="Proteomes" id="UP000504632">
    <property type="component" value="Chromosome 9"/>
</dbReference>
<dbReference type="InParanoid" id="A0A6J2WA71"/>
<accession>A0A6J2WA71</accession>
<dbReference type="SMART" id="SM00130">
    <property type="entry name" value="KR"/>
    <property type="match status" value="1"/>
</dbReference>
<keyword evidence="2 3" id="KW-1015">Disulfide bond</keyword>
<dbReference type="InterPro" id="IPR000001">
    <property type="entry name" value="Kringle"/>
</dbReference>
<dbReference type="RefSeq" id="XP_030641148.1">
    <property type="nucleotide sequence ID" value="XM_030785288.1"/>
</dbReference>